<feature type="chain" id="PRO_5035922958" evidence="1">
    <location>
        <begin position="20"/>
        <end position="138"/>
    </location>
</feature>
<dbReference type="AlphaFoldDB" id="A0A8S9ZVD8"/>
<comment type="caution">
    <text evidence="2">The sequence shown here is derived from an EMBL/GenBank/DDBJ whole genome shotgun (WGS) entry which is preliminary data.</text>
</comment>
<organism evidence="2 3">
    <name type="scientific">Meloidogyne graminicola</name>
    <dbReference type="NCBI Taxonomy" id="189291"/>
    <lineage>
        <taxon>Eukaryota</taxon>
        <taxon>Metazoa</taxon>
        <taxon>Ecdysozoa</taxon>
        <taxon>Nematoda</taxon>
        <taxon>Chromadorea</taxon>
        <taxon>Rhabditida</taxon>
        <taxon>Tylenchina</taxon>
        <taxon>Tylenchomorpha</taxon>
        <taxon>Tylenchoidea</taxon>
        <taxon>Meloidogynidae</taxon>
        <taxon>Meloidogyninae</taxon>
        <taxon>Meloidogyne</taxon>
    </lineage>
</organism>
<gene>
    <name evidence="2" type="ORF">Mgra_00003062</name>
</gene>
<keyword evidence="1" id="KW-0732">Signal</keyword>
<proteinExistence type="predicted"/>
<accession>A0A8S9ZVD8</accession>
<evidence type="ECO:0000256" key="1">
    <source>
        <dbReference type="SAM" id="SignalP"/>
    </source>
</evidence>
<dbReference type="OrthoDB" id="5883820at2759"/>
<sequence length="138" mass="14945">MKLLFILFCLFALLSIGKALIHCEPNGQCTGDGSPDSVTACSGCYSCTYKNCCHKSFTNAYTHCPIPGWRAPAIIYIILFIHCEYSGICTGSGTPDSVTTCKGCYSCTYKNCCHKSFTNPYTHCSIPGYRAAGYKGGK</sequence>
<dbReference type="EMBL" id="JABEBT010000019">
    <property type="protein sequence ID" value="KAF7637545.1"/>
    <property type="molecule type" value="Genomic_DNA"/>
</dbReference>
<keyword evidence="3" id="KW-1185">Reference proteome</keyword>
<reference evidence="2" key="1">
    <citation type="journal article" date="2020" name="Ecol. Evol.">
        <title>Genome structure and content of the rice root-knot nematode (Meloidogyne graminicola).</title>
        <authorList>
            <person name="Phan N.T."/>
            <person name="Danchin E.G.J."/>
            <person name="Klopp C."/>
            <person name="Perfus-Barbeoch L."/>
            <person name="Kozlowski D.K."/>
            <person name="Koutsovoulos G.D."/>
            <person name="Lopez-Roques C."/>
            <person name="Bouchez O."/>
            <person name="Zahm M."/>
            <person name="Besnard G."/>
            <person name="Bellafiore S."/>
        </authorList>
    </citation>
    <scope>NUCLEOTIDE SEQUENCE</scope>
    <source>
        <strain evidence="2">VN-18</strain>
    </source>
</reference>
<feature type="signal peptide" evidence="1">
    <location>
        <begin position="1"/>
        <end position="19"/>
    </location>
</feature>
<evidence type="ECO:0000313" key="3">
    <source>
        <dbReference type="Proteomes" id="UP000605970"/>
    </source>
</evidence>
<evidence type="ECO:0000313" key="2">
    <source>
        <dbReference type="EMBL" id="KAF7637545.1"/>
    </source>
</evidence>
<name>A0A8S9ZVD8_9BILA</name>
<protein>
    <submittedName>
        <fullName evidence="2">Uncharacterized protein</fullName>
    </submittedName>
</protein>
<dbReference type="Proteomes" id="UP000605970">
    <property type="component" value="Unassembled WGS sequence"/>
</dbReference>